<dbReference type="Proteomes" id="UP001295684">
    <property type="component" value="Unassembled WGS sequence"/>
</dbReference>
<keyword evidence="2" id="KW-1185">Reference proteome</keyword>
<accession>A0AAD1XTS1</accession>
<protein>
    <submittedName>
        <fullName evidence="1">Uncharacterized protein</fullName>
    </submittedName>
</protein>
<name>A0AAD1XTS1_EUPCR</name>
<comment type="caution">
    <text evidence="1">The sequence shown here is derived from an EMBL/GenBank/DDBJ whole genome shotgun (WGS) entry which is preliminary data.</text>
</comment>
<gene>
    <name evidence="1" type="ORF">ECRASSUSDP1_LOCUS20607</name>
</gene>
<dbReference type="AlphaFoldDB" id="A0AAD1XTS1"/>
<dbReference type="EMBL" id="CAMPGE010021019">
    <property type="protein sequence ID" value="CAI2379198.1"/>
    <property type="molecule type" value="Genomic_DNA"/>
</dbReference>
<evidence type="ECO:0000313" key="1">
    <source>
        <dbReference type="EMBL" id="CAI2379198.1"/>
    </source>
</evidence>
<evidence type="ECO:0000313" key="2">
    <source>
        <dbReference type="Proteomes" id="UP001295684"/>
    </source>
</evidence>
<reference evidence="1" key="1">
    <citation type="submission" date="2023-07" db="EMBL/GenBank/DDBJ databases">
        <authorList>
            <consortium name="AG Swart"/>
            <person name="Singh M."/>
            <person name="Singh A."/>
            <person name="Seah K."/>
            <person name="Emmerich C."/>
        </authorList>
    </citation>
    <scope>NUCLEOTIDE SEQUENCE</scope>
    <source>
        <strain evidence="1">DP1</strain>
    </source>
</reference>
<organism evidence="1 2">
    <name type="scientific">Euplotes crassus</name>
    <dbReference type="NCBI Taxonomy" id="5936"/>
    <lineage>
        <taxon>Eukaryota</taxon>
        <taxon>Sar</taxon>
        <taxon>Alveolata</taxon>
        <taxon>Ciliophora</taxon>
        <taxon>Intramacronucleata</taxon>
        <taxon>Spirotrichea</taxon>
        <taxon>Hypotrichia</taxon>
        <taxon>Euplotida</taxon>
        <taxon>Euplotidae</taxon>
        <taxon>Moneuplotes</taxon>
    </lineage>
</organism>
<sequence>MELTPAQVERKVCEEEEQIEQRAHREGFHTCSGRYYWKKVGCSVDWDSKNVVVPLMKKVSAFPFKTASFVSASLFHNKLQFLRFIKSPFVSRVAHLSLSFNSNFPDAYKRYHRRVMKIIPNVTQSLTLSRCNLNKKQFRKIIQMGRHLERIEIISHSIKLDGLKLNENLIYSLQRIHFGFIQITNPNHKKSCEESILDFIKAASSTTLKTSLESIDVLEKPFQAHLHEYAKTLGFLFQKRTPFSIPHTLSFL</sequence>
<proteinExistence type="predicted"/>